<reference evidence="1" key="1">
    <citation type="submission" date="2014-05" db="EMBL/GenBank/DDBJ databases">
        <authorList>
            <person name="Chronopoulou M."/>
        </authorList>
    </citation>
    <scope>NUCLEOTIDE SEQUENCE</scope>
    <source>
        <tissue evidence="1">Whole organism</tissue>
    </source>
</reference>
<evidence type="ECO:0000313" key="1">
    <source>
        <dbReference type="EMBL" id="CDW33515.1"/>
    </source>
</evidence>
<name>A0A0K2U644_LEPSM</name>
<dbReference type="AlphaFoldDB" id="A0A0K2U644"/>
<proteinExistence type="predicted"/>
<feature type="non-terminal residue" evidence="1">
    <location>
        <position position="1"/>
    </location>
</feature>
<sequence>CLILININIHKIKHQSFIDPPPPHPLQSNLIQFLFFSILIHLSN</sequence>
<dbReference type="EMBL" id="HACA01016154">
    <property type="protein sequence ID" value="CDW33515.1"/>
    <property type="molecule type" value="Transcribed_RNA"/>
</dbReference>
<protein>
    <submittedName>
        <fullName evidence="1">Uncharacterized protein</fullName>
    </submittedName>
</protein>
<organism evidence="1">
    <name type="scientific">Lepeophtheirus salmonis</name>
    <name type="common">Salmon louse</name>
    <name type="synonym">Caligus salmonis</name>
    <dbReference type="NCBI Taxonomy" id="72036"/>
    <lineage>
        <taxon>Eukaryota</taxon>
        <taxon>Metazoa</taxon>
        <taxon>Ecdysozoa</taxon>
        <taxon>Arthropoda</taxon>
        <taxon>Crustacea</taxon>
        <taxon>Multicrustacea</taxon>
        <taxon>Hexanauplia</taxon>
        <taxon>Copepoda</taxon>
        <taxon>Siphonostomatoida</taxon>
        <taxon>Caligidae</taxon>
        <taxon>Lepeophtheirus</taxon>
    </lineage>
</organism>
<accession>A0A0K2U644</accession>